<evidence type="ECO:0000259" key="12">
    <source>
        <dbReference type="Pfam" id="PF17655"/>
    </source>
</evidence>
<dbReference type="GO" id="GO:0034765">
    <property type="term" value="P:regulation of monoatomic ion transmembrane transport"/>
    <property type="evidence" value="ECO:0007669"/>
    <property type="project" value="TreeGrafter"/>
</dbReference>
<dbReference type="STRING" id="10195.A0A3M7P2B5"/>
<name>A0A3M7P2B5_BRAPC</name>
<evidence type="ECO:0000256" key="5">
    <source>
        <dbReference type="ARBA" id="ARBA00022882"/>
    </source>
</evidence>
<evidence type="ECO:0000256" key="4">
    <source>
        <dbReference type="ARBA" id="ARBA00022692"/>
    </source>
</evidence>
<comment type="similarity">
    <text evidence="11">Belongs to the inward rectifier-type potassium channel (TC 1.A.2.1) family.</text>
</comment>
<reference evidence="13 14" key="1">
    <citation type="journal article" date="2018" name="Sci. Rep.">
        <title>Genomic signatures of local adaptation to the degree of environmental predictability in rotifers.</title>
        <authorList>
            <person name="Franch-Gras L."/>
            <person name="Hahn C."/>
            <person name="Garcia-Roger E.M."/>
            <person name="Carmona M.J."/>
            <person name="Serra M."/>
            <person name="Gomez A."/>
        </authorList>
    </citation>
    <scope>NUCLEOTIDE SEQUENCE [LARGE SCALE GENOMIC DNA]</scope>
    <source>
        <strain evidence="13">HYR1</strain>
    </source>
</reference>
<dbReference type="EMBL" id="REGN01014298">
    <property type="protein sequence ID" value="RMZ92804.1"/>
    <property type="molecule type" value="Genomic_DNA"/>
</dbReference>
<keyword evidence="4 11" id="KW-0812">Transmembrane</keyword>
<keyword evidence="10 11" id="KW-0407">Ion channel</keyword>
<evidence type="ECO:0000313" key="13">
    <source>
        <dbReference type="EMBL" id="RMZ92804.1"/>
    </source>
</evidence>
<evidence type="ECO:0000256" key="11">
    <source>
        <dbReference type="RuleBase" id="RU003822"/>
    </source>
</evidence>
<dbReference type="Proteomes" id="UP000276133">
    <property type="component" value="Unassembled WGS sequence"/>
</dbReference>
<dbReference type="InterPro" id="IPR016449">
    <property type="entry name" value="K_chnl_inward-rec_Kir"/>
</dbReference>
<keyword evidence="9" id="KW-0472">Membrane</keyword>
<keyword evidence="5 11" id="KW-0851">Voltage-gated channel</keyword>
<accession>A0A3M7P2B5</accession>
<keyword evidence="2 11" id="KW-0813">Transport</keyword>
<evidence type="ECO:0000256" key="7">
    <source>
        <dbReference type="ARBA" id="ARBA00022989"/>
    </source>
</evidence>
<evidence type="ECO:0000256" key="3">
    <source>
        <dbReference type="ARBA" id="ARBA00022538"/>
    </source>
</evidence>
<evidence type="ECO:0000256" key="10">
    <source>
        <dbReference type="ARBA" id="ARBA00023303"/>
    </source>
</evidence>
<dbReference type="GO" id="GO:1990573">
    <property type="term" value="P:potassium ion import across plasma membrane"/>
    <property type="evidence" value="ECO:0007669"/>
    <property type="project" value="TreeGrafter"/>
</dbReference>
<dbReference type="InterPro" id="IPR013518">
    <property type="entry name" value="K_chnl_inward-rec_Kir_cyto"/>
</dbReference>
<evidence type="ECO:0000256" key="1">
    <source>
        <dbReference type="ARBA" id="ARBA00004141"/>
    </source>
</evidence>
<dbReference type="InterPro" id="IPR041647">
    <property type="entry name" value="IRK_C"/>
</dbReference>
<comment type="subcellular location">
    <subcellularLocation>
        <location evidence="1 11">Membrane</location>
        <topology evidence="1 11">Multi-pass membrane protein</topology>
    </subcellularLocation>
</comment>
<dbReference type="GO" id="GO:0005242">
    <property type="term" value="F:inward rectifier potassium channel activity"/>
    <property type="evidence" value="ECO:0007669"/>
    <property type="project" value="InterPro"/>
</dbReference>
<keyword evidence="6 11" id="KW-0630">Potassium</keyword>
<comment type="caution">
    <text evidence="13">The sequence shown here is derived from an EMBL/GenBank/DDBJ whole genome shotgun (WGS) entry which is preliminary data.</text>
</comment>
<feature type="domain" description="Inward rectifier potassium channel C-terminal" evidence="12">
    <location>
        <begin position="1"/>
        <end position="116"/>
    </location>
</feature>
<dbReference type="GO" id="GO:0034702">
    <property type="term" value="C:monoatomic ion channel complex"/>
    <property type="evidence" value="ECO:0007669"/>
    <property type="project" value="UniProtKB-KW"/>
</dbReference>
<dbReference type="Gene3D" id="2.60.40.1400">
    <property type="entry name" value="G protein-activated inward rectifier potassium channel 1"/>
    <property type="match status" value="1"/>
</dbReference>
<evidence type="ECO:0000256" key="2">
    <source>
        <dbReference type="ARBA" id="ARBA00022448"/>
    </source>
</evidence>
<dbReference type="OrthoDB" id="273257at2759"/>
<keyword evidence="3 11" id="KW-0633">Potassium transport</keyword>
<dbReference type="InterPro" id="IPR014756">
    <property type="entry name" value="Ig_E-set"/>
</dbReference>
<keyword evidence="8 11" id="KW-0406">Ion transport</keyword>
<keyword evidence="7" id="KW-1133">Transmembrane helix</keyword>
<dbReference type="GO" id="GO:0005886">
    <property type="term" value="C:plasma membrane"/>
    <property type="evidence" value="ECO:0007669"/>
    <property type="project" value="TreeGrafter"/>
</dbReference>
<evidence type="ECO:0000313" key="14">
    <source>
        <dbReference type="Proteomes" id="UP000276133"/>
    </source>
</evidence>
<protein>
    <submittedName>
        <fullName evidence="13">G-activated inward rectifier potassium channel 3-like</fullName>
    </submittedName>
</protein>
<sequence length="165" mass="19392">MNVGWDKGLDRLFLVWPLTIEHIIDENSPFWTLSAEDLRKERFELAVILEGIVESTGMTTQARTSYLVNEILWGHRFEKLITFQKEDGTYKIDYSRFDMTVPIDTPTCSAKELAELREQENFFYYASFNDSALSSFNTNELRKRKIDEKMETDELKPNESEIKMV</sequence>
<dbReference type="AlphaFoldDB" id="A0A3M7P2B5"/>
<dbReference type="PRINTS" id="PR01320">
    <property type="entry name" value="KIRCHANNEL"/>
</dbReference>
<gene>
    <name evidence="13" type="ORF">BpHYR1_005500</name>
</gene>
<dbReference type="SUPFAM" id="SSF81296">
    <property type="entry name" value="E set domains"/>
    <property type="match status" value="1"/>
</dbReference>
<dbReference type="PANTHER" id="PTHR11767:SF102">
    <property type="entry name" value="INWARDLY RECTIFYING POTASSIUM CHANNEL 1, ISOFORM F"/>
    <property type="match status" value="1"/>
</dbReference>
<dbReference type="PANTHER" id="PTHR11767">
    <property type="entry name" value="INWARD RECTIFIER POTASSIUM CHANNEL"/>
    <property type="match status" value="1"/>
</dbReference>
<evidence type="ECO:0000256" key="8">
    <source>
        <dbReference type="ARBA" id="ARBA00023065"/>
    </source>
</evidence>
<evidence type="ECO:0000256" key="9">
    <source>
        <dbReference type="ARBA" id="ARBA00023136"/>
    </source>
</evidence>
<dbReference type="Pfam" id="PF17655">
    <property type="entry name" value="IRK_C"/>
    <property type="match status" value="1"/>
</dbReference>
<evidence type="ECO:0000256" key="6">
    <source>
        <dbReference type="ARBA" id="ARBA00022958"/>
    </source>
</evidence>
<proteinExistence type="inferred from homology"/>
<organism evidence="13 14">
    <name type="scientific">Brachionus plicatilis</name>
    <name type="common">Marine rotifer</name>
    <name type="synonym">Brachionus muelleri</name>
    <dbReference type="NCBI Taxonomy" id="10195"/>
    <lineage>
        <taxon>Eukaryota</taxon>
        <taxon>Metazoa</taxon>
        <taxon>Spiralia</taxon>
        <taxon>Gnathifera</taxon>
        <taxon>Rotifera</taxon>
        <taxon>Eurotatoria</taxon>
        <taxon>Monogononta</taxon>
        <taxon>Pseudotrocha</taxon>
        <taxon>Ploima</taxon>
        <taxon>Brachionidae</taxon>
        <taxon>Brachionus</taxon>
    </lineage>
</organism>
<keyword evidence="14" id="KW-1185">Reference proteome</keyword>